<evidence type="ECO:0000313" key="3">
    <source>
        <dbReference type="Proteomes" id="UP001152484"/>
    </source>
</evidence>
<gene>
    <name evidence="2" type="ORF">CEURO_LOCUS22012</name>
</gene>
<dbReference type="EMBL" id="CAMAPE010000077">
    <property type="protein sequence ID" value="CAH9118600.1"/>
    <property type="molecule type" value="Genomic_DNA"/>
</dbReference>
<evidence type="ECO:0000256" key="1">
    <source>
        <dbReference type="SAM" id="MobiDB-lite"/>
    </source>
</evidence>
<keyword evidence="3" id="KW-1185">Reference proteome</keyword>
<dbReference type="AlphaFoldDB" id="A0A9P1EMU7"/>
<comment type="caution">
    <text evidence="2">The sequence shown here is derived from an EMBL/GenBank/DDBJ whole genome shotgun (WGS) entry which is preliminary data.</text>
</comment>
<feature type="region of interest" description="Disordered" evidence="1">
    <location>
        <begin position="1"/>
        <end position="37"/>
    </location>
</feature>
<dbReference type="Proteomes" id="UP001152484">
    <property type="component" value="Unassembled WGS sequence"/>
</dbReference>
<name>A0A9P1EMU7_CUSEU</name>
<sequence>MAASTPLEKQGVPPAKRHNLNLQCPESRRPVSIKTPSETKQLVARRWLHQPPPESPKLPLVVNGQPPTGPPTGQSLFEPSHSTDATQENCAWELLESHH</sequence>
<protein>
    <submittedName>
        <fullName evidence="2">Uncharacterized protein</fullName>
    </submittedName>
</protein>
<accession>A0A9P1EMU7</accession>
<feature type="compositionally biased region" description="Polar residues" evidence="1">
    <location>
        <begin position="75"/>
        <end position="85"/>
    </location>
</feature>
<organism evidence="2 3">
    <name type="scientific">Cuscuta europaea</name>
    <name type="common">European dodder</name>
    <dbReference type="NCBI Taxonomy" id="41803"/>
    <lineage>
        <taxon>Eukaryota</taxon>
        <taxon>Viridiplantae</taxon>
        <taxon>Streptophyta</taxon>
        <taxon>Embryophyta</taxon>
        <taxon>Tracheophyta</taxon>
        <taxon>Spermatophyta</taxon>
        <taxon>Magnoliopsida</taxon>
        <taxon>eudicotyledons</taxon>
        <taxon>Gunneridae</taxon>
        <taxon>Pentapetalae</taxon>
        <taxon>asterids</taxon>
        <taxon>lamiids</taxon>
        <taxon>Solanales</taxon>
        <taxon>Convolvulaceae</taxon>
        <taxon>Cuscuteae</taxon>
        <taxon>Cuscuta</taxon>
        <taxon>Cuscuta subgen. Cuscuta</taxon>
    </lineage>
</organism>
<proteinExistence type="predicted"/>
<evidence type="ECO:0000313" key="2">
    <source>
        <dbReference type="EMBL" id="CAH9118600.1"/>
    </source>
</evidence>
<reference evidence="2" key="1">
    <citation type="submission" date="2022-07" db="EMBL/GenBank/DDBJ databases">
        <authorList>
            <person name="Macas J."/>
            <person name="Novak P."/>
            <person name="Neumann P."/>
        </authorList>
    </citation>
    <scope>NUCLEOTIDE SEQUENCE</scope>
</reference>
<feature type="region of interest" description="Disordered" evidence="1">
    <location>
        <begin position="49"/>
        <end position="85"/>
    </location>
</feature>